<dbReference type="SMART" id="SM00672">
    <property type="entry name" value="CAP10"/>
    <property type="match status" value="1"/>
</dbReference>
<comment type="caution">
    <text evidence="2">The sequence shown here is derived from an EMBL/GenBank/DDBJ whole genome shotgun (WGS) entry which is preliminary data.</text>
</comment>
<dbReference type="InterPro" id="IPR006598">
    <property type="entry name" value="CAP10"/>
</dbReference>
<keyword evidence="3" id="KW-1185">Reference proteome</keyword>
<accession>A0A2C5XZP6</accession>
<dbReference type="Proteomes" id="UP000224854">
    <property type="component" value="Unassembled WGS sequence"/>
</dbReference>
<dbReference type="Pfam" id="PF05686">
    <property type="entry name" value="Glyco_transf_90"/>
    <property type="match status" value="1"/>
</dbReference>
<feature type="domain" description="Glycosyl transferase CAP10" evidence="1">
    <location>
        <begin position="374"/>
        <end position="654"/>
    </location>
</feature>
<dbReference type="InterPro" id="IPR051091">
    <property type="entry name" value="O-Glucosyltr/Glycosyltrsf_90"/>
</dbReference>
<organism evidence="2 3">
    <name type="scientific">Ophiocordyceps australis</name>
    <dbReference type="NCBI Taxonomy" id="1399860"/>
    <lineage>
        <taxon>Eukaryota</taxon>
        <taxon>Fungi</taxon>
        <taxon>Dikarya</taxon>
        <taxon>Ascomycota</taxon>
        <taxon>Pezizomycotina</taxon>
        <taxon>Sordariomycetes</taxon>
        <taxon>Hypocreomycetidae</taxon>
        <taxon>Hypocreales</taxon>
        <taxon>Ophiocordycipitaceae</taxon>
        <taxon>Ophiocordyceps</taxon>
    </lineage>
</organism>
<proteinExistence type="predicted"/>
<evidence type="ECO:0000313" key="3">
    <source>
        <dbReference type="Proteomes" id="UP000224854"/>
    </source>
</evidence>
<dbReference type="PANTHER" id="PTHR12203:SF22">
    <property type="entry name" value="CAPSULE ASSOCIATED PROTEIN"/>
    <property type="match status" value="1"/>
</dbReference>
<evidence type="ECO:0000313" key="2">
    <source>
        <dbReference type="EMBL" id="PHH60863.1"/>
    </source>
</evidence>
<dbReference type="PANTHER" id="PTHR12203">
    <property type="entry name" value="KDEL LYS-ASP-GLU-LEU CONTAINING - RELATED"/>
    <property type="match status" value="1"/>
</dbReference>
<dbReference type="EMBL" id="NJEU01001772">
    <property type="protein sequence ID" value="PHH60863.1"/>
    <property type="molecule type" value="Genomic_DNA"/>
</dbReference>
<sequence length="665" mass="75969">MVRLLQPRLRLRPLVCLCSLLLGVGLVVVLSSAQLGLQGPHGWMRSRRVAKAHVIDDLIREAKRRFGSVLTQRSLTLHDAAARYRQRRGRHPPPGFDVWFQQALADDAIVVEDFFDRIHHDINPLWALEPRAMRAQTRGQPQVIRVRNGSASFETDDASREPWIQLWTALVQEMAAHLPDMDMVINYMDETRILVPWETMAGYVATEQASRRLVGRGEAKTWYSGGQGQENQVENQVENEMENQVQNPIGHAKKGLENQVENQMENQVENQIGHAKQGLENQVQNPTGHAKQGLDHKPPNMQWISDHAPRYWDLWRLACPPDSPGRRAASLDSFAGPVDYPAHPLPYMHRGFIRNTTQARDGCLQPHLRGMHGTFVESVSINTTHALLPMFGGSKLPQNNELLIPGAMYLSERDFYSGGDSHGPPWARKRNALVWRGTASGGRNKADNWWHFHRHRWVQMMNGTTVSAVEAGHVSSAPCFALPRAAEYLLRPLADGRLGQWLSRVADVAFVHLECFPPMTDDTKTCPYSSPYMAVKPSLAMKQQYQYKFLPDVDGNSFSARWRAFLLSSSLPLKATIYTEWHDDRIMPWVHFVPFDNSYRDIYALLDYLVTHDAQAERIASEGQRWAERVLRRADMKLYVWRLLLEYARVIDDERDYLAYVADLK</sequence>
<evidence type="ECO:0000259" key="1">
    <source>
        <dbReference type="SMART" id="SM00672"/>
    </source>
</evidence>
<gene>
    <name evidence="2" type="ORF">CDD82_2222</name>
</gene>
<dbReference type="AlphaFoldDB" id="A0A2C5XZP6"/>
<name>A0A2C5XZP6_9HYPO</name>
<protein>
    <recommendedName>
        <fullName evidence="1">Glycosyl transferase CAP10 domain-containing protein</fullName>
    </recommendedName>
</protein>
<dbReference type="OrthoDB" id="541052at2759"/>
<reference evidence="2 3" key="1">
    <citation type="submission" date="2017-06" db="EMBL/GenBank/DDBJ databases">
        <title>Ant-infecting Ophiocordyceps genomes reveal a high diversity of potential behavioral manipulation genes and a possible major role for enterotoxins.</title>
        <authorList>
            <person name="De Bekker C."/>
            <person name="Evans H.C."/>
            <person name="Brachmann A."/>
            <person name="Hughes D.P."/>
        </authorList>
    </citation>
    <scope>NUCLEOTIDE SEQUENCE [LARGE SCALE GENOMIC DNA]</scope>
    <source>
        <strain evidence="2 3">1348a</strain>
    </source>
</reference>